<keyword evidence="14" id="KW-1185">Reference proteome</keyword>
<feature type="binding site" evidence="10">
    <location>
        <begin position="94"/>
        <end position="104"/>
    </location>
    <ligand>
        <name>ATP</name>
        <dbReference type="ChEBI" id="CHEBI:30616"/>
    </ligand>
</feature>
<dbReference type="RefSeq" id="WP_072596543.1">
    <property type="nucleotide sequence ID" value="NZ_CP018221.1"/>
</dbReference>
<evidence type="ECO:0000313" key="13">
    <source>
        <dbReference type="EMBL" id="API58991.1"/>
    </source>
</evidence>
<dbReference type="PANTHER" id="PTHR43527">
    <property type="entry name" value="4-DIPHOSPHOCYTIDYL-2-C-METHYL-D-ERYTHRITOL KINASE, CHLOROPLASTIC"/>
    <property type="match status" value="1"/>
</dbReference>
<accession>A0A1L3ZTM1</accession>
<dbReference type="Proteomes" id="UP000182063">
    <property type="component" value="Chromosome"/>
</dbReference>
<dbReference type="PANTHER" id="PTHR43527:SF2">
    <property type="entry name" value="4-DIPHOSPHOCYTIDYL-2-C-METHYL-D-ERYTHRITOL KINASE, CHLOROPLASTIC"/>
    <property type="match status" value="1"/>
</dbReference>
<evidence type="ECO:0000259" key="11">
    <source>
        <dbReference type="Pfam" id="PF00288"/>
    </source>
</evidence>
<organism evidence="13 14">
    <name type="scientific">Tardibacter chloracetimidivorans</name>
    <dbReference type="NCBI Taxonomy" id="1921510"/>
    <lineage>
        <taxon>Bacteria</taxon>
        <taxon>Pseudomonadati</taxon>
        <taxon>Pseudomonadota</taxon>
        <taxon>Alphaproteobacteria</taxon>
        <taxon>Sphingomonadales</taxon>
        <taxon>Sphingomonadaceae</taxon>
        <taxon>Tardibacter</taxon>
    </lineage>
</organism>
<keyword evidence="6 10" id="KW-0418">Kinase</keyword>
<comment type="catalytic activity">
    <reaction evidence="10">
        <text>4-CDP-2-C-methyl-D-erythritol + ATP = 4-CDP-2-C-methyl-D-erythritol 2-phosphate + ADP + H(+)</text>
        <dbReference type="Rhea" id="RHEA:18437"/>
        <dbReference type="ChEBI" id="CHEBI:15378"/>
        <dbReference type="ChEBI" id="CHEBI:30616"/>
        <dbReference type="ChEBI" id="CHEBI:57823"/>
        <dbReference type="ChEBI" id="CHEBI:57919"/>
        <dbReference type="ChEBI" id="CHEBI:456216"/>
        <dbReference type="EC" id="2.7.1.148"/>
    </reaction>
</comment>
<dbReference type="HAMAP" id="MF_00061">
    <property type="entry name" value="IspE"/>
    <property type="match status" value="1"/>
</dbReference>
<dbReference type="STRING" id="1921510.BSL82_06430"/>
<evidence type="ECO:0000259" key="12">
    <source>
        <dbReference type="Pfam" id="PF08544"/>
    </source>
</evidence>
<feature type="domain" description="GHMP kinase C-terminal" evidence="12">
    <location>
        <begin position="206"/>
        <end position="263"/>
    </location>
</feature>
<evidence type="ECO:0000256" key="2">
    <source>
        <dbReference type="ARBA" id="ARBA00012052"/>
    </source>
</evidence>
<dbReference type="EMBL" id="CP018221">
    <property type="protein sequence ID" value="API58991.1"/>
    <property type="molecule type" value="Genomic_DNA"/>
</dbReference>
<gene>
    <name evidence="10" type="primary">ispE</name>
    <name evidence="13" type="ORF">BSL82_06430</name>
</gene>
<name>A0A1L3ZTM1_9SPHN</name>
<evidence type="ECO:0000256" key="3">
    <source>
        <dbReference type="ARBA" id="ARBA00017473"/>
    </source>
</evidence>
<dbReference type="OrthoDB" id="9809438at2"/>
<evidence type="ECO:0000256" key="7">
    <source>
        <dbReference type="ARBA" id="ARBA00022840"/>
    </source>
</evidence>
<dbReference type="InterPro" id="IPR036554">
    <property type="entry name" value="GHMP_kinase_C_sf"/>
</dbReference>
<dbReference type="EC" id="2.7.1.148" evidence="2 10"/>
<feature type="active site" evidence="10">
    <location>
        <position position="136"/>
    </location>
</feature>
<dbReference type="Pfam" id="PF00288">
    <property type="entry name" value="GHMP_kinases_N"/>
    <property type="match status" value="1"/>
</dbReference>
<dbReference type="AlphaFoldDB" id="A0A1L3ZTM1"/>
<feature type="domain" description="GHMP kinase N-terminal" evidence="11">
    <location>
        <begin position="66"/>
        <end position="143"/>
    </location>
</feature>
<dbReference type="KEGG" id="sphj:BSL82_06430"/>
<evidence type="ECO:0000256" key="10">
    <source>
        <dbReference type="HAMAP-Rule" id="MF_00061"/>
    </source>
</evidence>
<evidence type="ECO:0000256" key="6">
    <source>
        <dbReference type="ARBA" id="ARBA00022777"/>
    </source>
</evidence>
<keyword evidence="8 10" id="KW-0414">Isoprene biosynthesis</keyword>
<dbReference type="InterPro" id="IPR014721">
    <property type="entry name" value="Ribsml_uS5_D2-typ_fold_subgr"/>
</dbReference>
<keyword evidence="7 10" id="KW-0067">ATP-binding</keyword>
<protein>
    <recommendedName>
        <fullName evidence="3 10">4-diphosphocytidyl-2-C-methyl-D-erythritol kinase</fullName>
        <shortName evidence="10">CMK</shortName>
        <ecNumber evidence="2 10">2.7.1.148</ecNumber>
    </recommendedName>
    <alternativeName>
        <fullName evidence="9 10">4-(cytidine-5'-diphospho)-2-C-methyl-D-erythritol kinase</fullName>
    </alternativeName>
</protein>
<dbReference type="GO" id="GO:0050515">
    <property type="term" value="F:4-(cytidine 5'-diphospho)-2-C-methyl-D-erythritol kinase activity"/>
    <property type="evidence" value="ECO:0007669"/>
    <property type="project" value="UniProtKB-UniRule"/>
</dbReference>
<evidence type="ECO:0000256" key="9">
    <source>
        <dbReference type="ARBA" id="ARBA00032554"/>
    </source>
</evidence>
<dbReference type="SUPFAM" id="SSF55060">
    <property type="entry name" value="GHMP Kinase, C-terminal domain"/>
    <property type="match status" value="1"/>
</dbReference>
<dbReference type="SUPFAM" id="SSF54211">
    <property type="entry name" value="Ribosomal protein S5 domain 2-like"/>
    <property type="match status" value="1"/>
</dbReference>
<evidence type="ECO:0000256" key="4">
    <source>
        <dbReference type="ARBA" id="ARBA00022679"/>
    </source>
</evidence>
<comment type="function">
    <text evidence="10">Catalyzes the phosphorylation of the position 2 hydroxy group of 4-diphosphocytidyl-2C-methyl-D-erythritol.</text>
</comment>
<dbReference type="NCBIfam" id="TIGR00154">
    <property type="entry name" value="ispE"/>
    <property type="match status" value="1"/>
</dbReference>
<dbReference type="InterPro" id="IPR013750">
    <property type="entry name" value="GHMP_kinase_C_dom"/>
</dbReference>
<sequence length="280" mass="29193">MRQSEAAPAKLNLALHVRRRRPDGYHELETLFAFVADGDVVAVDEGEALSLTIEGPMADGLSATDNLVLSAARRLATSASIAPRARLTLTKNLPVASGIGGGSADAAAALRLLNHFWGLDYSLGRLAELAEPLGADVPACVYSRTMWGGGKGETLVPADVAGLNDMPVLLVNPMVPLATGPVFAAWDGVDRGPLDSRPAIDDLVRARNDLQSGAISLCPPIADVLTALAACGGALLSRMSGSGATCFALFESEAALRLAHDDLAAREPGWWLLPTRVKIA</sequence>
<proteinExistence type="inferred from homology"/>
<keyword evidence="5 10" id="KW-0547">Nucleotide-binding</keyword>
<comment type="pathway">
    <text evidence="10">Isoprenoid biosynthesis; isopentenyl diphosphate biosynthesis via DXP pathway; isopentenyl diphosphate from 1-deoxy-D-xylulose 5-phosphate: step 3/6.</text>
</comment>
<dbReference type="GO" id="GO:0016114">
    <property type="term" value="P:terpenoid biosynthetic process"/>
    <property type="evidence" value="ECO:0007669"/>
    <property type="project" value="UniProtKB-UniRule"/>
</dbReference>
<dbReference type="GO" id="GO:0005524">
    <property type="term" value="F:ATP binding"/>
    <property type="evidence" value="ECO:0007669"/>
    <property type="project" value="UniProtKB-UniRule"/>
</dbReference>
<feature type="active site" evidence="10">
    <location>
        <position position="10"/>
    </location>
</feature>
<dbReference type="GO" id="GO:0019288">
    <property type="term" value="P:isopentenyl diphosphate biosynthetic process, methylerythritol 4-phosphate pathway"/>
    <property type="evidence" value="ECO:0007669"/>
    <property type="project" value="UniProtKB-UniRule"/>
</dbReference>
<dbReference type="InterPro" id="IPR004424">
    <property type="entry name" value="IspE"/>
</dbReference>
<dbReference type="PIRSF" id="PIRSF010376">
    <property type="entry name" value="IspE"/>
    <property type="match status" value="1"/>
</dbReference>
<dbReference type="InterPro" id="IPR006204">
    <property type="entry name" value="GHMP_kinase_N_dom"/>
</dbReference>
<evidence type="ECO:0000256" key="1">
    <source>
        <dbReference type="ARBA" id="ARBA00009684"/>
    </source>
</evidence>
<reference evidence="14" key="1">
    <citation type="submission" date="2016-11" db="EMBL/GenBank/DDBJ databases">
        <title>Complete Genome Sequence of alachlor-degrading Sphingomonas sp. strain JJ-A5.</title>
        <authorList>
            <person name="Lee H."/>
            <person name="Ka J.-O."/>
        </authorList>
    </citation>
    <scope>NUCLEOTIDE SEQUENCE [LARGE SCALE GENOMIC DNA]</scope>
    <source>
        <strain evidence="14">JJ-A5</strain>
    </source>
</reference>
<evidence type="ECO:0000256" key="8">
    <source>
        <dbReference type="ARBA" id="ARBA00023229"/>
    </source>
</evidence>
<dbReference type="Gene3D" id="3.30.230.10">
    <property type="match status" value="1"/>
</dbReference>
<dbReference type="NCBIfam" id="NF011202">
    <property type="entry name" value="PRK14608.1"/>
    <property type="match status" value="1"/>
</dbReference>
<dbReference type="Gene3D" id="3.30.70.890">
    <property type="entry name" value="GHMP kinase, C-terminal domain"/>
    <property type="match status" value="1"/>
</dbReference>
<comment type="similarity">
    <text evidence="1 10">Belongs to the GHMP kinase family. IspE subfamily.</text>
</comment>
<dbReference type="UniPathway" id="UPA00056">
    <property type="reaction ID" value="UER00094"/>
</dbReference>
<dbReference type="InterPro" id="IPR020568">
    <property type="entry name" value="Ribosomal_Su5_D2-typ_SF"/>
</dbReference>
<dbReference type="Pfam" id="PF08544">
    <property type="entry name" value="GHMP_kinases_C"/>
    <property type="match status" value="1"/>
</dbReference>
<evidence type="ECO:0000256" key="5">
    <source>
        <dbReference type="ARBA" id="ARBA00022741"/>
    </source>
</evidence>
<keyword evidence="4 10" id="KW-0808">Transferase</keyword>
<evidence type="ECO:0000313" key="14">
    <source>
        <dbReference type="Proteomes" id="UP000182063"/>
    </source>
</evidence>